<reference evidence="2 3" key="1">
    <citation type="submission" date="2018-01" db="EMBL/GenBank/DDBJ databases">
        <title>Whole genome sequencing of Histamine producing bacteria.</title>
        <authorList>
            <person name="Butler K."/>
        </authorList>
    </citation>
    <scope>NUCLEOTIDE SEQUENCE [LARGE SCALE GENOMIC DNA]</scope>
    <source>
        <strain evidence="2 3">NCIMB 13481</strain>
    </source>
</reference>
<keyword evidence="1" id="KW-1133">Transmembrane helix</keyword>
<feature type="transmembrane region" description="Helical" evidence="1">
    <location>
        <begin position="75"/>
        <end position="96"/>
    </location>
</feature>
<evidence type="ECO:0000313" key="2">
    <source>
        <dbReference type="EMBL" id="PSV87635.1"/>
    </source>
</evidence>
<feature type="transmembrane region" description="Helical" evidence="1">
    <location>
        <begin position="108"/>
        <end position="130"/>
    </location>
</feature>
<organism evidence="2 3">
    <name type="scientific">Photobacterium iliopiscarium</name>
    <dbReference type="NCBI Taxonomy" id="56192"/>
    <lineage>
        <taxon>Bacteria</taxon>
        <taxon>Pseudomonadati</taxon>
        <taxon>Pseudomonadota</taxon>
        <taxon>Gammaproteobacteria</taxon>
        <taxon>Vibrionales</taxon>
        <taxon>Vibrionaceae</taxon>
        <taxon>Photobacterium</taxon>
    </lineage>
</organism>
<evidence type="ECO:0000256" key="1">
    <source>
        <dbReference type="SAM" id="Phobius"/>
    </source>
</evidence>
<sequence>MSTPPTMSLTAKIDLLRKKGLSDDEIDQLLASPASSEPVKASPFNMAEMVNNGSSIEEWNKQVDDTEKLYINSNAWSVLVIGIGMIIFILGFKGYFDTGYEMADRVNGIIITCSGFALCVAIVIFIDVIYMPKYREKIKFFVKKR</sequence>
<gene>
    <name evidence="2" type="ORF">C9I88_20170</name>
</gene>
<accession>A0A2T3M6M6</accession>
<protein>
    <submittedName>
        <fullName evidence="2">Uncharacterized protein</fullName>
    </submittedName>
</protein>
<comment type="caution">
    <text evidence="2">The sequence shown here is derived from an EMBL/GenBank/DDBJ whole genome shotgun (WGS) entry which is preliminary data.</text>
</comment>
<name>A0A2T3M6M6_9GAMM</name>
<dbReference type="EMBL" id="PYLW01000051">
    <property type="protein sequence ID" value="PSV87635.1"/>
    <property type="molecule type" value="Genomic_DNA"/>
</dbReference>
<dbReference type="AlphaFoldDB" id="A0A2T3M6M6"/>
<dbReference type="RefSeq" id="WP_107238179.1">
    <property type="nucleotide sequence ID" value="NZ_PYLW01000051.1"/>
</dbReference>
<keyword evidence="1" id="KW-0812">Transmembrane</keyword>
<dbReference type="Proteomes" id="UP000241954">
    <property type="component" value="Unassembled WGS sequence"/>
</dbReference>
<proteinExistence type="predicted"/>
<evidence type="ECO:0000313" key="3">
    <source>
        <dbReference type="Proteomes" id="UP000241954"/>
    </source>
</evidence>
<keyword evidence="1" id="KW-0472">Membrane</keyword>